<evidence type="ECO:0000256" key="4">
    <source>
        <dbReference type="ARBA" id="ARBA00022898"/>
    </source>
</evidence>
<comment type="catalytic activity">
    <reaction evidence="5">
        <text>L-threonine = acetaldehyde + glycine</text>
        <dbReference type="Rhea" id="RHEA:19625"/>
        <dbReference type="ChEBI" id="CHEBI:15343"/>
        <dbReference type="ChEBI" id="CHEBI:57305"/>
        <dbReference type="ChEBI" id="CHEBI:57926"/>
        <dbReference type="EC" id="4.1.2.48"/>
    </reaction>
</comment>
<comment type="cofactor">
    <cofactor evidence="1 5">
        <name>pyridoxal 5'-phosphate</name>
        <dbReference type="ChEBI" id="CHEBI:597326"/>
    </cofactor>
</comment>
<evidence type="ECO:0000313" key="7">
    <source>
        <dbReference type="EMBL" id="EED35977.1"/>
    </source>
</evidence>
<sequence>MSSRAFASDNQAGVHPTVMNRMALAAEGFASAYGNDALTRQVEAQLSERFETDCSVFLVGTGTAANALALSALCPPHGAVLCHREAHIVNDECTAPEFFTGGARQVSVPGEWGKPDLAGLEYRMEQLTFRGVHSVKPSVLSLSNATEMGTIYGPGELARYGSFCRRHGLALHVDGARFANALASQAMSAAELSWKQGVDVLTLGATKGGAMAAEAVIFFNRDLAEDFGFKRKRGGHLWSKHRLLAAQFEGWLSDGLWLELARQANQLARNLADGLAEVPGISISIPVEANMVFPILPAAMAAALRDEGFEFYDWPTQPGMVRLVTSFATEEASVEDLIARARHHAE</sequence>
<dbReference type="EC" id="4.1.2.48" evidence="5"/>
<dbReference type="STRING" id="565045.NOR51B_1925"/>
<organism evidence="7 8">
    <name type="scientific">Luminiphilus syltensis NOR5-1B</name>
    <dbReference type="NCBI Taxonomy" id="565045"/>
    <lineage>
        <taxon>Bacteria</taxon>
        <taxon>Pseudomonadati</taxon>
        <taxon>Pseudomonadota</taxon>
        <taxon>Gammaproteobacteria</taxon>
        <taxon>Cellvibrionales</taxon>
        <taxon>Halieaceae</taxon>
        <taxon>Luminiphilus</taxon>
    </lineage>
</organism>
<feature type="domain" description="Aromatic amino acid beta-eliminating lyase/threonine aldolase" evidence="6">
    <location>
        <begin position="6"/>
        <end position="293"/>
    </location>
</feature>
<gene>
    <name evidence="7" type="ORF">NOR51B_1925</name>
</gene>
<dbReference type="PIRSF" id="PIRSF038940">
    <property type="entry name" value="Low_specificity_LTA"/>
    <property type="match status" value="1"/>
</dbReference>
<keyword evidence="8" id="KW-1185">Reference proteome</keyword>
<dbReference type="InterPro" id="IPR015424">
    <property type="entry name" value="PyrdxlP-dep_Trfase"/>
</dbReference>
<dbReference type="PANTHER" id="PTHR48097:SF5">
    <property type="entry name" value="LOW SPECIFICITY L-THREONINE ALDOLASE"/>
    <property type="match status" value="1"/>
</dbReference>
<comment type="catalytic activity">
    <reaction evidence="5">
        <text>L-allo-threonine = acetaldehyde + glycine</text>
        <dbReference type="Rhea" id="RHEA:26209"/>
        <dbReference type="ChEBI" id="CHEBI:15343"/>
        <dbReference type="ChEBI" id="CHEBI:57305"/>
        <dbReference type="ChEBI" id="CHEBI:58585"/>
        <dbReference type="EC" id="4.1.2.48"/>
    </reaction>
</comment>
<dbReference type="Proteomes" id="UP000004699">
    <property type="component" value="Unassembled WGS sequence"/>
</dbReference>
<name>B8KWP8_9GAMM</name>
<dbReference type="SUPFAM" id="SSF53383">
    <property type="entry name" value="PLP-dependent transferases"/>
    <property type="match status" value="1"/>
</dbReference>
<dbReference type="InterPro" id="IPR001597">
    <property type="entry name" value="ArAA_b-elim_lyase/Thr_aldolase"/>
</dbReference>
<accession>B8KWP8</accession>
<dbReference type="InterPro" id="IPR026273">
    <property type="entry name" value="Low_specificity_L-TA_bact"/>
</dbReference>
<evidence type="ECO:0000256" key="5">
    <source>
        <dbReference type="PIRNR" id="PIRNR038940"/>
    </source>
</evidence>
<evidence type="ECO:0000256" key="2">
    <source>
        <dbReference type="ARBA" id="ARBA00006966"/>
    </source>
</evidence>
<comment type="similarity">
    <text evidence="2 5">Belongs to the threonine aldolase family.</text>
</comment>
<protein>
    <recommendedName>
        <fullName evidence="5">L-threonine aldolase</fullName>
        <ecNumber evidence="5">4.1.2.48</ecNumber>
    </recommendedName>
</protein>
<dbReference type="PANTHER" id="PTHR48097">
    <property type="entry name" value="L-THREONINE ALDOLASE-RELATED"/>
    <property type="match status" value="1"/>
</dbReference>
<evidence type="ECO:0000259" key="6">
    <source>
        <dbReference type="Pfam" id="PF01212"/>
    </source>
</evidence>
<dbReference type="GO" id="GO:0008732">
    <property type="term" value="F:L-allo-threonine aldolase activity"/>
    <property type="evidence" value="ECO:0007669"/>
    <property type="project" value="RHEA"/>
</dbReference>
<dbReference type="AlphaFoldDB" id="B8KWP8"/>
<dbReference type="InterPro" id="IPR015421">
    <property type="entry name" value="PyrdxlP-dep_Trfase_major"/>
</dbReference>
<dbReference type="EMBL" id="DS999411">
    <property type="protein sequence ID" value="EED35977.1"/>
    <property type="molecule type" value="Genomic_DNA"/>
</dbReference>
<dbReference type="Gene3D" id="3.40.640.10">
    <property type="entry name" value="Type I PLP-dependent aspartate aminotransferase-like (Major domain)"/>
    <property type="match status" value="1"/>
</dbReference>
<evidence type="ECO:0000313" key="8">
    <source>
        <dbReference type="Proteomes" id="UP000004699"/>
    </source>
</evidence>
<dbReference type="Pfam" id="PF01212">
    <property type="entry name" value="Beta_elim_lyase"/>
    <property type="match status" value="1"/>
</dbReference>
<evidence type="ECO:0000256" key="3">
    <source>
        <dbReference type="ARBA" id="ARBA00011881"/>
    </source>
</evidence>
<dbReference type="InterPro" id="IPR015422">
    <property type="entry name" value="PyrdxlP-dep_Trfase_small"/>
</dbReference>
<keyword evidence="4 5" id="KW-0663">Pyridoxal phosphate</keyword>
<comment type="subunit">
    <text evidence="3">Homotetramer.</text>
</comment>
<dbReference type="Gene3D" id="3.90.1150.10">
    <property type="entry name" value="Aspartate Aminotransferase, domain 1"/>
    <property type="match status" value="1"/>
</dbReference>
<comment type="function">
    <text evidence="5">Catalyzes the cleavage of L-allo-threonine and L-threonine to glycine and acetaldehyde.</text>
</comment>
<evidence type="ECO:0000256" key="1">
    <source>
        <dbReference type="ARBA" id="ARBA00001933"/>
    </source>
</evidence>
<dbReference type="GO" id="GO:0006567">
    <property type="term" value="P:L-threonine catabolic process"/>
    <property type="evidence" value="ECO:0007669"/>
    <property type="project" value="UniProtKB-UniRule"/>
</dbReference>
<reference evidence="8" key="1">
    <citation type="journal article" date="2013" name="BMC Microbiol.">
        <title>Taxonomy and evolution of bacteriochlorophyll a-containing members of the OM60/NOR5 clade of marine gammaproteobacteria: description of Luminiphilus syltensis gen. nov., sp. nov., reclassification of Haliea rubra as Pseudohaliea rubra gen. nov., comb. nov., and emendation of Chromatocurvus halotolerans.</title>
        <authorList>
            <person name="Spring S."/>
            <person name="Riedel T."/>
            <person name="Sproer C."/>
            <person name="Yan S."/>
            <person name="Harder J."/>
            <person name="Fuchs B.M."/>
        </authorList>
    </citation>
    <scope>NUCLEOTIDE SEQUENCE [LARGE SCALE GENOMIC DNA]</scope>
    <source>
        <strain evidence="8">NOR51-B</strain>
    </source>
</reference>
<keyword evidence="5 7" id="KW-0456">Lyase</keyword>
<dbReference type="eggNOG" id="COG2008">
    <property type="taxonomic scope" value="Bacteria"/>
</dbReference>
<proteinExistence type="inferred from homology"/>
<dbReference type="HOGENOM" id="CLU_049619_0_0_6"/>